<organism evidence="2 3">
    <name type="scientific">Cercospora berteroae</name>
    <dbReference type="NCBI Taxonomy" id="357750"/>
    <lineage>
        <taxon>Eukaryota</taxon>
        <taxon>Fungi</taxon>
        <taxon>Dikarya</taxon>
        <taxon>Ascomycota</taxon>
        <taxon>Pezizomycotina</taxon>
        <taxon>Dothideomycetes</taxon>
        <taxon>Dothideomycetidae</taxon>
        <taxon>Mycosphaerellales</taxon>
        <taxon>Mycosphaerellaceae</taxon>
        <taxon>Cercospora</taxon>
    </lineage>
</organism>
<dbReference type="Proteomes" id="UP000237631">
    <property type="component" value="Unassembled WGS sequence"/>
</dbReference>
<protein>
    <submittedName>
        <fullName evidence="2">Uncharacterized protein</fullName>
    </submittedName>
</protein>
<feature type="compositionally biased region" description="Polar residues" evidence="1">
    <location>
        <begin position="38"/>
        <end position="58"/>
    </location>
</feature>
<sequence>MMKTSSKKSVLPGAATTSTPGGTSTSAEVSTPLAGPTLANNAHTFHPSSGPSSHRLTSSHSDLWMLQNVHRLAIHSEAERKAQECVLNAFWSKLLNYQQLEARHSQLRESHAYLSAHCAEKERHIQALRLQVAQNGAERDIFKALTKIRDHITGHPAGNNVEETRLTISDQLHQSQAQTAEALRQFGVLRWQSDRTLGQMDKMLRSISSVTTWLKDQSDEKRSKSPRARKRKRTDEDSDQ</sequence>
<keyword evidence="3" id="KW-1185">Reference proteome</keyword>
<feature type="region of interest" description="Disordered" evidence="1">
    <location>
        <begin position="214"/>
        <end position="240"/>
    </location>
</feature>
<reference evidence="3" key="1">
    <citation type="journal article" date="2017" name="bioRxiv">
        <title>Conservation of a gene cluster reveals novel cercosporin biosynthetic mechanisms and extends production to the genus Colletotrichum.</title>
        <authorList>
            <person name="de Jonge R."/>
            <person name="Ebert M.K."/>
            <person name="Huitt-Roehl C.R."/>
            <person name="Pal P."/>
            <person name="Suttle J.C."/>
            <person name="Spanner R.E."/>
            <person name="Neubauer J.D."/>
            <person name="Jurick W.M.II."/>
            <person name="Stott K.A."/>
            <person name="Secor G.A."/>
            <person name="Thomma B.P.H.J."/>
            <person name="Van de Peer Y."/>
            <person name="Townsend C.A."/>
            <person name="Bolton M.D."/>
        </authorList>
    </citation>
    <scope>NUCLEOTIDE SEQUENCE [LARGE SCALE GENOMIC DNA]</scope>
    <source>
        <strain evidence="3">CBS538.71</strain>
    </source>
</reference>
<dbReference type="EMBL" id="PNEN01000548">
    <property type="protein sequence ID" value="PPJ55131.1"/>
    <property type="molecule type" value="Genomic_DNA"/>
</dbReference>
<dbReference type="AlphaFoldDB" id="A0A2S6C5X4"/>
<accession>A0A2S6C5X4</accession>
<gene>
    <name evidence="2" type="ORF">CBER1_09962</name>
</gene>
<dbReference type="OrthoDB" id="10361488at2759"/>
<name>A0A2S6C5X4_9PEZI</name>
<feature type="compositionally biased region" description="Low complexity" evidence="1">
    <location>
        <begin position="12"/>
        <end position="27"/>
    </location>
</feature>
<proteinExistence type="predicted"/>
<evidence type="ECO:0000256" key="1">
    <source>
        <dbReference type="SAM" id="MobiDB-lite"/>
    </source>
</evidence>
<feature type="region of interest" description="Disordered" evidence="1">
    <location>
        <begin position="1"/>
        <end position="58"/>
    </location>
</feature>
<evidence type="ECO:0000313" key="2">
    <source>
        <dbReference type="EMBL" id="PPJ55131.1"/>
    </source>
</evidence>
<evidence type="ECO:0000313" key="3">
    <source>
        <dbReference type="Proteomes" id="UP000237631"/>
    </source>
</evidence>
<comment type="caution">
    <text evidence="2">The sequence shown here is derived from an EMBL/GenBank/DDBJ whole genome shotgun (WGS) entry which is preliminary data.</text>
</comment>